<gene>
    <name evidence="6" type="ORF">EURHEDRAFT_519233</name>
</gene>
<feature type="transmembrane region" description="Helical" evidence="5">
    <location>
        <begin position="158"/>
        <end position="176"/>
    </location>
</feature>
<dbReference type="EMBL" id="KK088462">
    <property type="protein sequence ID" value="EYE90301.1"/>
    <property type="molecule type" value="Genomic_DNA"/>
</dbReference>
<evidence type="ECO:0000256" key="2">
    <source>
        <dbReference type="ARBA" id="ARBA00022692"/>
    </source>
</evidence>
<dbReference type="GeneID" id="63701889"/>
<dbReference type="PANTHER" id="PTHR31465">
    <property type="entry name" value="PROTEIN RTA1-RELATED"/>
    <property type="match status" value="1"/>
</dbReference>
<feature type="transmembrane region" description="Helical" evidence="5">
    <location>
        <begin position="66"/>
        <end position="87"/>
    </location>
</feature>
<dbReference type="AlphaFoldDB" id="A0A017S0C3"/>
<evidence type="ECO:0000256" key="3">
    <source>
        <dbReference type="ARBA" id="ARBA00022989"/>
    </source>
</evidence>
<evidence type="ECO:0000313" key="6">
    <source>
        <dbReference type="EMBL" id="EYE90301.1"/>
    </source>
</evidence>
<keyword evidence="2 5" id="KW-0812">Transmembrane</keyword>
<feature type="transmembrane region" description="Helical" evidence="5">
    <location>
        <begin position="188"/>
        <end position="214"/>
    </location>
</feature>
<protein>
    <submittedName>
        <fullName evidence="6">Uncharacterized protein</fullName>
    </submittedName>
</protein>
<dbReference type="InterPro" id="IPR007568">
    <property type="entry name" value="RTA1"/>
</dbReference>
<comment type="subcellular location">
    <subcellularLocation>
        <location evidence="1">Membrane</location>
        <topology evidence="1">Multi-pass membrane protein</topology>
    </subcellularLocation>
</comment>
<accession>A0A017S0C3</accession>
<dbReference type="OrthoDB" id="3358017at2759"/>
<dbReference type="STRING" id="1388766.A0A017S0C3"/>
<evidence type="ECO:0000256" key="5">
    <source>
        <dbReference type="SAM" id="Phobius"/>
    </source>
</evidence>
<feature type="transmembrane region" description="Helical" evidence="5">
    <location>
        <begin position="31"/>
        <end position="54"/>
    </location>
</feature>
<dbReference type="Proteomes" id="UP000019804">
    <property type="component" value="Unassembled WGS sequence"/>
</dbReference>
<dbReference type="PANTHER" id="PTHR31465:SF33">
    <property type="entry name" value="DOMAIN PROTEIN, PUTATIVE (AFU_ORTHOLOGUE AFUA_5G01310)-RELATED"/>
    <property type="match status" value="1"/>
</dbReference>
<dbReference type="GO" id="GO:0016020">
    <property type="term" value="C:membrane"/>
    <property type="evidence" value="ECO:0007669"/>
    <property type="project" value="UniProtKB-SubCell"/>
</dbReference>
<keyword evidence="3 5" id="KW-1133">Transmembrane helix</keyword>
<dbReference type="HOGENOM" id="CLU_033465_3_1_1"/>
<feature type="transmembrane region" description="Helical" evidence="5">
    <location>
        <begin position="6"/>
        <end position="24"/>
    </location>
</feature>
<evidence type="ECO:0000256" key="4">
    <source>
        <dbReference type="ARBA" id="ARBA00023136"/>
    </source>
</evidence>
<evidence type="ECO:0000256" key="1">
    <source>
        <dbReference type="ARBA" id="ARBA00004141"/>
    </source>
</evidence>
<reference evidence="7" key="1">
    <citation type="journal article" date="2014" name="Nat. Commun.">
        <title>Genomic adaptations of the halophilic Dead Sea filamentous fungus Eurotium rubrum.</title>
        <authorList>
            <person name="Kis-Papo T."/>
            <person name="Weig A.R."/>
            <person name="Riley R."/>
            <person name="Persoh D."/>
            <person name="Salamov A."/>
            <person name="Sun H."/>
            <person name="Lipzen A."/>
            <person name="Wasser S.P."/>
            <person name="Rambold G."/>
            <person name="Grigoriev I.V."/>
            <person name="Nevo E."/>
        </authorList>
    </citation>
    <scope>NUCLEOTIDE SEQUENCE [LARGE SCALE GENOMIC DNA]</scope>
    <source>
        <strain evidence="7">CBS 135680</strain>
    </source>
</reference>
<proteinExistence type="predicted"/>
<feature type="transmembrane region" description="Helical" evidence="5">
    <location>
        <begin position="117"/>
        <end position="138"/>
    </location>
</feature>
<name>A0A017S0C3_ASPRC</name>
<keyword evidence="4 5" id="KW-0472">Membrane</keyword>
<evidence type="ECO:0000313" key="7">
    <source>
        <dbReference type="Proteomes" id="UP000019804"/>
    </source>
</evidence>
<dbReference type="RefSeq" id="XP_040633991.1">
    <property type="nucleotide sequence ID" value="XM_040786765.1"/>
</dbReference>
<keyword evidence="7" id="KW-1185">Reference proteome</keyword>
<organism evidence="6 7">
    <name type="scientific">Aspergillus ruber (strain CBS 135680)</name>
    <dbReference type="NCBI Taxonomy" id="1388766"/>
    <lineage>
        <taxon>Eukaryota</taxon>
        <taxon>Fungi</taxon>
        <taxon>Dikarya</taxon>
        <taxon>Ascomycota</taxon>
        <taxon>Pezizomycotina</taxon>
        <taxon>Eurotiomycetes</taxon>
        <taxon>Eurotiomycetidae</taxon>
        <taxon>Eurotiales</taxon>
        <taxon>Aspergillaceae</taxon>
        <taxon>Aspergillus</taxon>
        <taxon>Aspergillus subgen. Aspergillus</taxon>
    </lineage>
</organism>
<sequence length="234" mass="26673">MAWSFYDYGPTLVGAVIALISTLWKFKCYFFTTFIIGAVSKFYVMIVGYIFRAVSSQDTTALGPYIVQNICLLLPPSLYAATIYMIYGRIVLYTQSPELFIISPAKVTKILVLRDNITIIGLFVQLIFFGVFSTVSIISYQRVEKSKGVRTLHMPYGVLLYVLFMVSALIIIRCLYRIVEFCQDNNGYLMSHGMFLNVFYTIPMSVVQAIFHYYHPEDVFPLKGSFAESESELS</sequence>
<dbReference type="Pfam" id="PF04479">
    <property type="entry name" value="RTA1"/>
    <property type="match status" value="1"/>
</dbReference>